<dbReference type="CDD" id="cd14702">
    <property type="entry name" value="bZIP_plant_GBF1"/>
    <property type="match status" value="1"/>
</dbReference>
<organism evidence="10 11">
    <name type="scientific">Tripterygium wilfordii</name>
    <name type="common">Thunder God vine</name>
    <dbReference type="NCBI Taxonomy" id="458696"/>
    <lineage>
        <taxon>Eukaryota</taxon>
        <taxon>Viridiplantae</taxon>
        <taxon>Streptophyta</taxon>
        <taxon>Embryophyta</taxon>
        <taxon>Tracheophyta</taxon>
        <taxon>Spermatophyta</taxon>
        <taxon>Magnoliopsida</taxon>
        <taxon>eudicotyledons</taxon>
        <taxon>Gunneridae</taxon>
        <taxon>Pentapetalae</taxon>
        <taxon>rosids</taxon>
        <taxon>fabids</taxon>
        <taxon>Celastrales</taxon>
        <taxon>Celastraceae</taxon>
        <taxon>Tripterygium</taxon>
    </lineage>
</organism>
<evidence type="ECO:0000256" key="8">
    <source>
        <dbReference type="SAM" id="MobiDB-lite"/>
    </source>
</evidence>
<dbReference type="FunCoup" id="A0A7J7CCW0">
    <property type="interactions" value="81"/>
</dbReference>
<sequence>MTGGIGCALHPYPRRVNRQNHEHVYGSGDAGIKLNGQREYHYANSTTTTPWSLFLRDTCIVTWALPWRSLFTFFLQSVSAKTNFLPHSKVSCRFEFSPTVFISRVCSVAILGRVKAPKLKSWILIMGNNEEVKSSKSDKSSSTAPSDQTNIHVYPDWAAMQAYYGHGVALPPYCNSALAAGHAPHPYMWGPHQPMMPPYGGPYAAIYSPGGVYAHPAVSLAAAPSSVETPSKPLGKADHGLMKKLKGFDGLAMSIGNGNAVNAEAGSVRTQSQSVEAEGSCDGSDRKTDRTDQIRRRRSCKGTPVAGESGKTETQNSPVTPAYDEEMNAASGKVLGDTVPGKSGPPPCSGITTALEIRISANSNTKTNTANVPRLGGLSSSETWIQNERELKQERRKQSNRESARRSRLRRQAEAEELGHKVELLTAENMALKSEVNQLMGKSEKLRTENSTLLVKLKNAHLGKPQEMHLKNSDDKRAMPVSTENLLSRVNNSGSADRGRVAECDVYENDSRSGTKLRQLLDANPRADAVAAG</sequence>
<dbReference type="InterPro" id="IPR004827">
    <property type="entry name" value="bZIP"/>
</dbReference>
<comment type="caution">
    <text evidence="10">The sequence shown here is derived from an EMBL/GenBank/DDBJ whole genome shotgun (WGS) entry which is preliminary data.</text>
</comment>
<feature type="region of interest" description="Disordered" evidence="8">
    <location>
        <begin position="389"/>
        <end position="415"/>
    </location>
</feature>
<evidence type="ECO:0000256" key="2">
    <source>
        <dbReference type="ARBA" id="ARBA00007163"/>
    </source>
</evidence>
<dbReference type="Gene3D" id="1.20.5.170">
    <property type="match status" value="1"/>
</dbReference>
<feature type="coiled-coil region" evidence="7">
    <location>
        <begin position="415"/>
        <end position="449"/>
    </location>
</feature>
<dbReference type="Proteomes" id="UP000593562">
    <property type="component" value="Unassembled WGS sequence"/>
</dbReference>
<dbReference type="SUPFAM" id="SSF57959">
    <property type="entry name" value="Leucine zipper domain"/>
    <property type="match status" value="1"/>
</dbReference>
<dbReference type="GO" id="GO:0005634">
    <property type="term" value="C:nucleus"/>
    <property type="evidence" value="ECO:0007669"/>
    <property type="project" value="UniProtKB-SubCell"/>
</dbReference>
<evidence type="ECO:0000256" key="4">
    <source>
        <dbReference type="ARBA" id="ARBA00023125"/>
    </source>
</evidence>
<accession>A0A7J7CCW0</accession>
<dbReference type="PROSITE" id="PS00036">
    <property type="entry name" value="BZIP_BASIC"/>
    <property type="match status" value="1"/>
</dbReference>
<evidence type="ECO:0000256" key="1">
    <source>
        <dbReference type="ARBA" id="ARBA00004123"/>
    </source>
</evidence>
<comment type="subcellular location">
    <subcellularLocation>
        <location evidence="1">Nucleus</location>
    </subcellularLocation>
</comment>
<evidence type="ECO:0000259" key="9">
    <source>
        <dbReference type="PROSITE" id="PS50217"/>
    </source>
</evidence>
<dbReference type="InterPro" id="IPR045314">
    <property type="entry name" value="bZIP_plant_GBF1"/>
</dbReference>
<dbReference type="SMART" id="SM00338">
    <property type="entry name" value="BRLZ"/>
    <property type="match status" value="1"/>
</dbReference>
<dbReference type="PANTHER" id="PTHR45967">
    <property type="entry name" value="G-BOX-BINDING FACTOR 3-RELATED"/>
    <property type="match status" value="1"/>
</dbReference>
<keyword evidence="6" id="KW-0539">Nucleus</keyword>
<keyword evidence="7" id="KW-0175">Coiled coil</keyword>
<feature type="compositionally biased region" description="Basic and acidic residues" evidence="8">
    <location>
        <begin position="283"/>
        <end position="294"/>
    </location>
</feature>
<evidence type="ECO:0000256" key="3">
    <source>
        <dbReference type="ARBA" id="ARBA00023015"/>
    </source>
</evidence>
<dbReference type="InterPro" id="IPR012900">
    <property type="entry name" value="MFMR"/>
</dbReference>
<dbReference type="InParanoid" id="A0A7J7CCW0"/>
<keyword evidence="5" id="KW-0804">Transcription</keyword>
<evidence type="ECO:0000313" key="10">
    <source>
        <dbReference type="EMBL" id="KAF5731775.1"/>
    </source>
</evidence>
<keyword evidence="3" id="KW-0805">Transcription regulation</keyword>
<dbReference type="EMBL" id="JAAARO010000018">
    <property type="protein sequence ID" value="KAF5731775.1"/>
    <property type="molecule type" value="Genomic_DNA"/>
</dbReference>
<feature type="domain" description="BZIP" evidence="9">
    <location>
        <begin position="390"/>
        <end position="453"/>
    </location>
</feature>
<name>A0A7J7CCW0_TRIWF</name>
<proteinExistence type="inferred from homology"/>
<evidence type="ECO:0000256" key="6">
    <source>
        <dbReference type="ARBA" id="ARBA00023242"/>
    </source>
</evidence>
<dbReference type="InterPro" id="IPR046347">
    <property type="entry name" value="bZIP_sf"/>
</dbReference>
<dbReference type="Pfam" id="PF00170">
    <property type="entry name" value="bZIP_1"/>
    <property type="match status" value="1"/>
</dbReference>
<evidence type="ECO:0000256" key="5">
    <source>
        <dbReference type="ARBA" id="ARBA00023163"/>
    </source>
</evidence>
<dbReference type="Pfam" id="PF07777">
    <property type="entry name" value="MFMR"/>
    <property type="match status" value="1"/>
</dbReference>
<dbReference type="PROSITE" id="PS50217">
    <property type="entry name" value="BZIP"/>
    <property type="match status" value="1"/>
</dbReference>
<keyword evidence="11" id="KW-1185">Reference proteome</keyword>
<dbReference type="GO" id="GO:0003700">
    <property type="term" value="F:DNA-binding transcription factor activity"/>
    <property type="evidence" value="ECO:0007669"/>
    <property type="project" value="InterPro"/>
</dbReference>
<reference evidence="10 11" key="1">
    <citation type="journal article" date="2020" name="Nat. Commun.">
        <title>Genome of Tripterygium wilfordii and identification of cytochrome P450 involved in triptolide biosynthesis.</title>
        <authorList>
            <person name="Tu L."/>
            <person name="Su P."/>
            <person name="Zhang Z."/>
            <person name="Gao L."/>
            <person name="Wang J."/>
            <person name="Hu T."/>
            <person name="Zhou J."/>
            <person name="Zhang Y."/>
            <person name="Zhao Y."/>
            <person name="Liu Y."/>
            <person name="Song Y."/>
            <person name="Tong Y."/>
            <person name="Lu Y."/>
            <person name="Yang J."/>
            <person name="Xu C."/>
            <person name="Jia M."/>
            <person name="Peters R.J."/>
            <person name="Huang L."/>
            <person name="Gao W."/>
        </authorList>
    </citation>
    <scope>NUCLEOTIDE SEQUENCE [LARGE SCALE GENOMIC DNA]</scope>
    <source>
        <strain evidence="11">cv. XIE 37</strain>
        <tissue evidence="10">Leaf</tissue>
    </source>
</reference>
<feature type="region of interest" description="Disordered" evidence="8">
    <location>
        <begin position="265"/>
        <end position="320"/>
    </location>
</feature>
<feature type="region of interest" description="Disordered" evidence="8">
    <location>
        <begin position="507"/>
        <end position="533"/>
    </location>
</feature>
<comment type="similarity">
    <text evidence="2">Belongs to the bZIP family.</text>
</comment>
<dbReference type="InterPro" id="IPR044827">
    <property type="entry name" value="GBF-like"/>
</dbReference>
<gene>
    <name evidence="10" type="ORF">HS088_TW18G00460</name>
</gene>
<dbReference type="AlphaFoldDB" id="A0A7J7CCW0"/>
<dbReference type="PANTHER" id="PTHR45967:SF1">
    <property type="entry name" value="G-BOX-BINDING FACTOR 3"/>
    <property type="match status" value="1"/>
</dbReference>
<dbReference type="GO" id="GO:0000976">
    <property type="term" value="F:transcription cis-regulatory region binding"/>
    <property type="evidence" value="ECO:0007669"/>
    <property type="project" value="UniProtKB-ARBA"/>
</dbReference>
<protein>
    <submittedName>
        <fullName evidence="10">Common plant regulatory factor 1-like isoform X2</fullName>
    </submittedName>
</protein>
<dbReference type="Pfam" id="PF16596">
    <property type="entry name" value="MFMR_assoc"/>
    <property type="match status" value="1"/>
</dbReference>
<evidence type="ECO:0000256" key="7">
    <source>
        <dbReference type="SAM" id="Coils"/>
    </source>
</evidence>
<keyword evidence="4" id="KW-0238">DNA-binding</keyword>
<evidence type="ECO:0000313" key="11">
    <source>
        <dbReference type="Proteomes" id="UP000593562"/>
    </source>
</evidence>